<comment type="catalytic activity">
    <reaction evidence="7">
        <text>Endonucleolytic cleavage to 5'-phosphooligonucleotide end-products.</text>
        <dbReference type="EC" id="3.1.21.2"/>
    </reaction>
</comment>
<feature type="binding site" evidence="7">
    <location>
        <position position="114"/>
    </location>
    <ligand>
        <name>Zn(2+)</name>
        <dbReference type="ChEBI" id="CHEBI:29105"/>
        <label>1</label>
    </ligand>
</feature>
<evidence type="ECO:0000256" key="7">
    <source>
        <dbReference type="HAMAP-Rule" id="MF_00152"/>
    </source>
</evidence>
<evidence type="ECO:0000256" key="4">
    <source>
        <dbReference type="ARBA" id="ARBA00022801"/>
    </source>
</evidence>
<dbReference type="InterPro" id="IPR013022">
    <property type="entry name" value="Xyl_isomerase-like_TIM-brl"/>
</dbReference>
<evidence type="ECO:0000313" key="9">
    <source>
        <dbReference type="EMBL" id="ANZ59452.1"/>
    </source>
</evidence>
<protein>
    <recommendedName>
        <fullName evidence="7">Probable endonuclease 4</fullName>
        <ecNumber evidence="7">3.1.21.2</ecNumber>
    </recommendedName>
    <alternativeName>
        <fullName evidence="7">Endodeoxyribonuclease IV</fullName>
    </alternativeName>
    <alternativeName>
        <fullName evidence="7">Endonuclease IV</fullName>
    </alternativeName>
</protein>
<dbReference type="GO" id="GO:0008270">
    <property type="term" value="F:zinc ion binding"/>
    <property type="evidence" value="ECO:0007669"/>
    <property type="project" value="UniProtKB-UniRule"/>
</dbReference>
<dbReference type="NCBIfam" id="TIGR00587">
    <property type="entry name" value="nfo"/>
    <property type="match status" value="1"/>
</dbReference>
<dbReference type="SUPFAM" id="SSF51658">
    <property type="entry name" value="Xylose isomerase-like"/>
    <property type="match status" value="1"/>
</dbReference>
<reference evidence="9 10" key="1">
    <citation type="submission" date="2016-03" db="EMBL/GenBank/DDBJ databases">
        <title>Pediococcus and Lactobacillus from brewery environment - whole genome sequencing and assembly.</title>
        <authorList>
            <person name="Behr J."/>
            <person name="Geissler A.J."/>
            <person name="Vogel R.F."/>
        </authorList>
    </citation>
    <scope>NUCLEOTIDE SEQUENCE [LARGE SCALE GENOMIC DNA]</scope>
    <source>
        <strain evidence="9 10">TMW 1.481</strain>
    </source>
</reference>
<dbReference type="AlphaFoldDB" id="A0AB33BBI7"/>
<evidence type="ECO:0000256" key="6">
    <source>
        <dbReference type="ARBA" id="ARBA00023204"/>
    </source>
</evidence>
<dbReference type="Pfam" id="PF01261">
    <property type="entry name" value="AP_endonuc_2"/>
    <property type="match status" value="1"/>
</dbReference>
<feature type="binding site" evidence="7">
    <location>
        <position position="233"/>
    </location>
    <ligand>
        <name>Zn(2+)</name>
        <dbReference type="ChEBI" id="CHEBI:29105"/>
        <label>3</label>
    </ligand>
</feature>
<dbReference type="GeneID" id="61250233"/>
<dbReference type="Proteomes" id="UP000093346">
    <property type="component" value="Chromosome"/>
</dbReference>
<dbReference type="EMBL" id="CP014907">
    <property type="protein sequence ID" value="ANZ59452.1"/>
    <property type="molecule type" value="Genomic_DNA"/>
</dbReference>
<dbReference type="InterPro" id="IPR001719">
    <property type="entry name" value="AP_endonuc_2"/>
</dbReference>
<dbReference type="PROSITE" id="PS00730">
    <property type="entry name" value="AP_NUCLEASE_F2_2"/>
    <property type="match status" value="1"/>
</dbReference>
<dbReference type="EC" id="3.1.21.2" evidence="7"/>
<keyword evidence="5 7" id="KW-0862">Zinc</keyword>
<dbReference type="GO" id="GO:0006284">
    <property type="term" value="P:base-excision repair"/>
    <property type="evidence" value="ECO:0007669"/>
    <property type="project" value="TreeGrafter"/>
</dbReference>
<keyword evidence="2 7" id="KW-0479">Metal-binding</keyword>
<dbReference type="GO" id="GO:0008081">
    <property type="term" value="F:phosphoric diester hydrolase activity"/>
    <property type="evidence" value="ECO:0007669"/>
    <property type="project" value="TreeGrafter"/>
</dbReference>
<dbReference type="GO" id="GO:0003677">
    <property type="term" value="F:DNA binding"/>
    <property type="evidence" value="ECO:0007669"/>
    <property type="project" value="InterPro"/>
</dbReference>
<dbReference type="PROSITE" id="PS51432">
    <property type="entry name" value="AP_NUCLEASE_F2_4"/>
    <property type="match status" value="1"/>
</dbReference>
<dbReference type="NCBIfam" id="NF002196">
    <property type="entry name" value="PRK01060.1-1"/>
    <property type="match status" value="1"/>
</dbReference>
<dbReference type="PANTHER" id="PTHR21445">
    <property type="entry name" value="ENDONUCLEASE IV ENDODEOXYRIBONUCLEASE IV"/>
    <property type="match status" value="1"/>
</dbReference>
<dbReference type="CDD" id="cd00019">
    <property type="entry name" value="AP2Ec"/>
    <property type="match status" value="1"/>
</dbReference>
<organism evidence="9 10">
    <name type="scientific">Fructilactobacillus lindneri</name>
    <dbReference type="NCBI Taxonomy" id="53444"/>
    <lineage>
        <taxon>Bacteria</taxon>
        <taxon>Bacillati</taxon>
        <taxon>Bacillota</taxon>
        <taxon>Bacilli</taxon>
        <taxon>Lactobacillales</taxon>
        <taxon>Lactobacillaceae</taxon>
        <taxon>Fructilactobacillus</taxon>
    </lineage>
</organism>
<comment type="function">
    <text evidence="7">Endonuclease IV plays a role in DNA repair. It cleaves phosphodiester bonds at apurinic or apyrimidinic (AP) sites, generating a 3'-hydroxyl group and a 5'-terminal sugar phosphate.</text>
</comment>
<dbReference type="PANTHER" id="PTHR21445:SF0">
    <property type="entry name" value="APURINIC-APYRIMIDINIC ENDONUCLEASE"/>
    <property type="match status" value="1"/>
</dbReference>
<dbReference type="PROSITE" id="PS00729">
    <property type="entry name" value="AP_NUCLEASE_F2_1"/>
    <property type="match status" value="1"/>
</dbReference>
<dbReference type="InterPro" id="IPR018246">
    <property type="entry name" value="AP_endonuc_F2_Zn_BS"/>
</dbReference>
<feature type="binding site" evidence="7">
    <location>
        <position position="186"/>
    </location>
    <ligand>
        <name>Zn(2+)</name>
        <dbReference type="ChEBI" id="CHEBI:29105"/>
        <label>3</label>
    </ligand>
</feature>
<proteinExistence type="inferred from homology"/>
<keyword evidence="7" id="KW-0255">Endonuclease</keyword>
<keyword evidence="6 7" id="KW-0234">DNA repair</keyword>
<comment type="cofactor">
    <cofactor evidence="7">
        <name>Zn(2+)</name>
        <dbReference type="ChEBI" id="CHEBI:29105"/>
    </cofactor>
    <text evidence="7">Binds 3 Zn(2+) ions.</text>
</comment>
<feature type="domain" description="Xylose isomerase-like TIM barrel" evidence="8">
    <location>
        <begin position="35"/>
        <end position="255"/>
    </location>
</feature>
<feature type="binding site" evidence="7">
    <location>
        <position position="183"/>
    </location>
    <ligand>
        <name>Zn(2+)</name>
        <dbReference type="ChEBI" id="CHEBI:29105"/>
        <label>2</label>
    </ligand>
</feature>
<evidence type="ECO:0000256" key="1">
    <source>
        <dbReference type="ARBA" id="ARBA00005340"/>
    </source>
</evidence>
<sequence>MNNNEFLIGSHVSMKSPKMFLGSAEEAKNDDENVFMVYTGAPQNSRRKPISELNIPAGKEYMQKNGLLEVVVHAPYIINLGNTKKPQSFHFAVDFLKKEIERADAMGATQIVLHPGAHVGAGVEAGLQQVIKGLNEVITPDQNVQIALETMAGKGTELGTTFEQLAEIIAGVDLNDKLSVTFDTCHTYDAGYDVKNDFDGVMHQFDQIIGLDRLKVVHLNDDKNPMGSHKDRHANIGFGTIGFNALDYIAHYQKLAAVPKIMETAPIKINDKVKIDPHKYEIAMLRSQQFDPDMIKKIEASASV</sequence>
<gene>
    <name evidence="7" type="primary">nfo</name>
    <name evidence="9" type="ORF">AYR59_05210</name>
</gene>
<feature type="binding site" evidence="7">
    <location>
        <position position="231"/>
    </location>
    <ligand>
        <name>Zn(2+)</name>
        <dbReference type="ChEBI" id="CHEBI:29105"/>
        <label>3</label>
    </ligand>
</feature>
<dbReference type="RefSeq" id="WP_054646139.1">
    <property type="nucleotide sequence ID" value="NZ_CP014872.1"/>
</dbReference>
<feature type="binding site" evidence="7">
    <location>
        <position position="263"/>
    </location>
    <ligand>
        <name>Zn(2+)</name>
        <dbReference type="ChEBI" id="CHEBI:29105"/>
        <label>2</label>
    </ligand>
</feature>
<name>A0AB33BBI7_9LACO</name>
<feature type="binding site" evidence="7">
    <location>
        <position position="218"/>
    </location>
    <ligand>
        <name>Zn(2+)</name>
        <dbReference type="ChEBI" id="CHEBI:29105"/>
        <label>2</label>
    </ligand>
</feature>
<feature type="binding site" evidence="7">
    <location>
        <position position="149"/>
    </location>
    <ligand>
        <name>Zn(2+)</name>
        <dbReference type="ChEBI" id="CHEBI:29105"/>
        <label>2</label>
    </ligand>
</feature>
<dbReference type="SMART" id="SM00518">
    <property type="entry name" value="AP2Ec"/>
    <property type="match status" value="1"/>
</dbReference>
<accession>A0AB33BBI7</accession>
<evidence type="ECO:0000256" key="2">
    <source>
        <dbReference type="ARBA" id="ARBA00022723"/>
    </source>
</evidence>
<feature type="binding site" evidence="7">
    <location>
        <position position="73"/>
    </location>
    <ligand>
        <name>Zn(2+)</name>
        <dbReference type="ChEBI" id="CHEBI:29105"/>
        <label>1</label>
    </ligand>
</feature>
<dbReference type="KEGG" id="lle:AYR59_05210"/>
<comment type="similarity">
    <text evidence="1 7">Belongs to the AP endonuclease 2 family.</text>
</comment>
<dbReference type="FunFam" id="3.20.20.150:FF:000001">
    <property type="entry name" value="Probable endonuclease 4"/>
    <property type="match status" value="1"/>
</dbReference>
<evidence type="ECO:0000313" key="10">
    <source>
        <dbReference type="Proteomes" id="UP000093346"/>
    </source>
</evidence>
<feature type="binding site" evidence="7">
    <location>
        <position position="149"/>
    </location>
    <ligand>
        <name>Zn(2+)</name>
        <dbReference type="ChEBI" id="CHEBI:29105"/>
        <label>1</label>
    </ligand>
</feature>
<dbReference type="GO" id="GO:0008833">
    <property type="term" value="F:deoxyribonuclease IV (phage-T4-induced) activity"/>
    <property type="evidence" value="ECO:0007669"/>
    <property type="project" value="UniProtKB-UniRule"/>
</dbReference>
<keyword evidence="3 7" id="KW-0227">DNA damage</keyword>
<evidence type="ECO:0000259" key="8">
    <source>
        <dbReference type="Pfam" id="PF01261"/>
    </source>
</evidence>
<dbReference type="HAMAP" id="MF_00152">
    <property type="entry name" value="Nfo"/>
    <property type="match status" value="1"/>
</dbReference>
<dbReference type="InterPro" id="IPR036237">
    <property type="entry name" value="Xyl_isomerase-like_sf"/>
</dbReference>
<keyword evidence="4 7" id="KW-0378">Hydrolase</keyword>
<dbReference type="Gene3D" id="3.20.20.150">
    <property type="entry name" value="Divalent-metal-dependent TIM barrel enzymes"/>
    <property type="match status" value="1"/>
</dbReference>
<keyword evidence="7" id="KW-0540">Nuclease</keyword>
<dbReference type="GO" id="GO:0003906">
    <property type="term" value="F:DNA-(apurinic or apyrimidinic site) endonuclease activity"/>
    <property type="evidence" value="ECO:0007669"/>
    <property type="project" value="TreeGrafter"/>
</dbReference>
<evidence type="ECO:0000256" key="5">
    <source>
        <dbReference type="ARBA" id="ARBA00022833"/>
    </source>
</evidence>
<evidence type="ECO:0000256" key="3">
    <source>
        <dbReference type="ARBA" id="ARBA00022763"/>
    </source>
</evidence>